<dbReference type="Pfam" id="PF12774">
    <property type="entry name" value="AAA_6"/>
    <property type="match status" value="1"/>
</dbReference>
<dbReference type="GO" id="GO:0051959">
    <property type="term" value="F:dynein light intermediate chain binding"/>
    <property type="evidence" value="ECO:0007669"/>
    <property type="project" value="InterPro"/>
</dbReference>
<dbReference type="GO" id="GO:0005524">
    <property type="term" value="F:ATP binding"/>
    <property type="evidence" value="ECO:0007669"/>
    <property type="project" value="InterPro"/>
</dbReference>
<protein>
    <recommendedName>
        <fullName evidence="1">Dynein heavy chain hydrolytic ATP-binding dynein motor region domain-containing protein</fullName>
    </recommendedName>
</protein>
<dbReference type="PANTHER" id="PTHR46961:SF19">
    <property type="entry name" value="DYNEIN HEAVY CHAIN 5, AXONEMAL"/>
    <property type="match status" value="1"/>
</dbReference>
<gene>
    <name evidence="2" type="ORF">CEXT_802861</name>
</gene>
<evidence type="ECO:0000313" key="2">
    <source>
        <dbReference type="EMBL" id="GIX93166.1"/>
    </source>
</evidence>
<name>A0AAV4P7Z9_CAEEX</name>
<accession>A0AAV4P7Z9</accession>
<evidence type="ECO:0000259" key="1">
    <source>
        <dbReference type="Pfam" id="PF12774"/>
    </source>
</evidence>
<evidence type="ECO:0000313" key="3">
    <source>
        <dbReference type="Proteomes" id="UP001054945"/>
    </source>
</evidence>
<dbReference type="GO" id="GO:0045505">
    <property type="term" value="F:dynein intermediate chain binding"/>
    <property type="evidence" value="ECO:0007669"/>
    <property type="project" value="InterPro"/>
</dbReference>
<dbReference type="InterPro" id="IPR035699">
    <property type="entry name" value="AAA_6"/>
</dbReference>
<dbReference type="PANTHER" id="PTHR46961">
    <property type="entry name" value="DYNEIN HEAVY CHAIN 1, AXONEMAL-LIKE PROTEIN"/>
    <property type="match status" value="1"/>
</dbReference>
<keyword evidence="3" id="KW-1185">Reference proteome</keyword>
<sequence length="77" mass="8097">MLHIISLAQALQMHLGGAPTGPAGTGKTETTKDMGKMLGSMLSSSIVPIKWIIKDWDEFTKVSLSPDPGVALMSLTG</sequence>
<dbReference type="Proteomes" id="UP001054945">
    <property type="component" value="Unassembled WGS sequence"/>
</dbReference>
<dbReference type="GO" id="GO:0030286">
    <property type="term" value="C:dynein complex"/>
    <property type="evidence" value="ECO:0007669"/>
    <property type="project" value="InterPro"/>
</dbReference>
<proteinExistence type="predicted"/>
<comment type="caution">
    <text evidence="2">The sequence shown here is derived from an EMBL/GenBank/DDBJ whole genome shotgun (WGS) entry which is preliminary data.</text>
</comment>
<dbReference type="EMBL" id="BPLR01004207">
    <property type="protein sequence ID" value="GIX93166.1"/>
    <property type="molecule type" value="Genomic_DNA"/>
</dbReference>
<feature type="domain" description="Dynein heavy chain hydrolytic ATP-binding dynein motor region" evidence="1">
    <location>
        <begin position="5"/>
        <end position="42"/>
    </location>
</feature>
<dbReference type="AlphaFoldDB" id="A0AAV4P7Z9"/>
<organism evidence="2 3">
    <name type="scientific">Caerostris extrusa</name>
    <name type="common">Bark spider</name>
    <name type="synonym">Caerostris bankana</name>
    <dbReference type="NCBI Taxonomy" id="172846"/>
    <lineage>
        <taxon>Eukaryota</taxon>
        <taxon>Metazoa</taxon>
        <taxon>Ecdysozoa</taxon>
        <taxon>Arthropoda</taxon>
        <taxon>Chelicerata</taxon>
        <taxon>Arachnida</taxon>
        <taxon>Araneae</taxon>
        <taxon>Araneomorphae</taxon>
        <taxon>Entelegynae</taxon>
        <taxon>Araneoidea</taxon>
        <taxon>Araneidae</taxon>
        <taxon>Caerostris</taxon>
    </lineage>
</organism>
<dbReference type="InterPro" id="IPR027417">
    <property type="entry name" value="P-loop_NTPase"/>
</dbReference>
<reference evidence="2 3" key="1">
    <citation type="submission" date="2021-06" db="EMBL/GenBank/DDBJ databases">
        <title>Caerostris extrusa draft genome.</title>
        <authorList>
            <person name="Kono N."/>
            <person name="Arakawa K."/>
        </authorList>
    </citation>
    <scope>NUCLEOTIDE SEQUENCE [LARGE SCALE GENOMIC DNA]</scope>
</reference>
<dbReference type="Gene3D" id="3.40.50.300">
    <property type="entry name" value="P-loop containing nucleotide triphosphate hydrolases"/>
    <property type="match status" value="1"/>
</dbReference>
<dbReference type="InterPro" id="IPR026983">
    <property type="entry name" value="DHC"/>
</dbReference>
<dbReference type="GO" id="GO:0007018">
    <property type="term" value="P:microtubule-based movement"/>
    <property type="evidence" value="ECO:0007669"/>
    <property type="project" value="InterPro"/>
</dbReference>